<organism evidence="1">
    <name type="scientific">marine sediment metagenome</name>
    <dbReference type="NCBI Taxonomy" id="412755"/>
    <lineage>
        <taxon>unclassified sequences</taxon>
        <taxon>metagenomes</taxon>
        <taxon>ecological metagenomes</taxon>
    </lineage>
</organism>
<gene>
    <name evidence="1" type="ORF">LCGC14_0568690</name>
</gene>
<dbReference type="AlphaFoldDB" id="A0A0F9UT46"/>
<dbReference type="EMBL" id="LAZR01000831">
    <property type="protein sequence ID" value="KKN56783.1"/>
    <property type="molecule type" value="Genomic_DNA"/>
</dbReference>
<protein>
    <submittedName>
        <fullName evidence="1">Uncharacterized protein</fullName>
    </submittedName>
</protein>
<accession>A0A0F9UT46</accession>
<comment type="caution">
    <text evidence="1">The sequence shown here is derived from an EMBL/GenBank/DDBJ whole genome shotgun (WGS) entry which is preliminary data.</text>
</comment>
<reference evidence="1" key="1">
    <citation type="journal article" date="2015" name="Nature">
        <title>Complex archaea that bridge the gap between prokaryotes and eukaryotes.</title>
        <authorList>
            <person name="Spang A."/>
            <person name="Saw J.H."/>
            <person name="Jorgensen S.L."/>
            <person name="Zaremba-Niedzwiedzka K."/>
            <person name="Martijn J."/>
            <person name="Lind A.E."/>
            <person name="van Eijk R."/>
            <person name="Schleper C."/>
            <person name="Guy L."/>
            <person name="Ettema T.J."/>
        </authorList>
    </citation>
    <scope>NUCLEOTIDE SEQUENCE</scope>
</reference>
<name>A0A0F9UT46_9ZZZZ</name>
<sequence>MDDQEHPLFTVGTLEDTPVLTKDASGYKNITIGHIRELHEYGDGECGHMSVERAERVAACWNALRDIPDPAAYVKRVERLVDAADLAQADLAVAIEFDDFGPPLGDNVKRLCDALMPLLAAAREPKPD</sequence>
<evidence type="ECO:0000313" key="1">
    <source>
        <dbReference type="EMBL" id="KKN56783.1"/>
    </source>
</evidence>
<proteinExistence type="predicted"/>